<dbReference type="Proteomes" id="UP000321306">
    <property type="component" value="Unassembled WGS sequence"/>
</dbReference>
<dbReference type="CDD" id="cd00317">
    <property type="entry name" value="cyclophilin"/>
    <property type="match status" value="1"/>
</dbReference>
<sequence length="200" mass="22480">MLRMSELYIPEGFTLTPELSSERKTQFRQAPELGDGIEPGKQYKAVFETSKGRLVIDLYADQVPVTVNNFVFLIRNHYYDGIVFHRVLEDFMAQTGDPTGTGSGGPGYSFEDEFDPTLRHRGKGVLSMANRGPNTNGSQLFITFVDTPWLDGKHAVFGRVSEGLNVLDKIQRIDPMRPSAFIQPDRIEKAYVVEKGAKDF</sequence>
<gene>
    <name evidence="5" type="ORF">DC3_51530</name>
</gene>
<evidence type="ECO:0000256" key="2">
    <source>
        <dbReference type="ARBA" id="ARBA00023235"/>
    </source>
</evidence>
<keyword evidence="6" id="KW-1185">Reference proteome</keyword>
<comment type="catalytic activity">
    <reaction evidence="3">
        <text>[protein]-peptidylproline (omega=180) = [protein]-peptidylproline (omega=0)</text>
        <dbReference type="Rhea" id="RHEA:16237"/>
        <dbReference type="Rhea" id="RHEA-COMP:10747"/>
        <dbReference type="Rhea" id="RHEA-COMP:10748"/>
        <dbReference type="ChEBI" id="CHEBI:83833"/>
        <dbReference type="ChEBI" id="CHEBI:83834"/>
        <dbReference type="EC" id="5.2.1.8"/>
    </reaction>
</comment>
<keyword evidence="1 3" id="KW-0697">Rotamase</keyword>
<comment type="caution">
    <text evidence="5">The sequence shown here is derived from an EMBL/GenBank/DDBJ whole genome shotgun (WGS) entry which is preliminary data.</text>
</comment>
<dbReference type="PANTHER" id="PTHR45625">
    <property type="entry name" value="PEPTIDYL-PROLYL CIS-TRANS ISOMERASE-RELATED"/>
    <property type="match status" value="1"/>
</dbReference>
<name>A0A511NAJ6_DEIC1</name>
<organism evidence="5 6">
    <name type="scientific">Deinococcus cellulosilyticus (strain DSM 18568 / NBRC 106333 / KACC 11606 / 5516J-15)</name>
    <dbReference type="NCBI Taxonomy" id="1223518"/>
    <lineage>
        <taxon>Bacteria</taxon>
        <taxon>Thermotogati</taxon>
        <taxon>Deinococcota</taxon>
        <taxon>Deinococci</taxon>
        <taxon>Deinococcales</taxon>
        <taxon>Deinococcaceae</taxon>
        <taxon>Deinococcus</taxon>
    </lineage>
</organism>
<dbReference type="Gene3D" id="2.40.100.10">
    <property type="entry name" value="Cyclophilin-like"/>
    <property type="match status" value="1"/>
</dbReference>
<reference evidence="5 6" key="1">
    <citation type="submission" date="2019-07" db="EMBL/GenBank/DDBJ databases">
        <title>Whole genome shotgun sequence of Deinococcus cellulosilyticus NBRC 106333.</title>
        <authorList>
            <person name="Hosoyama A."/>
            <person name="Uohara A."/>
            <person name="Ohji S."/>
            <person name="Ichikawa N."/>
        </authorList>
    </citation>
    <scope>NUCLEOTIDE SEQUENCE [LARGE SCALE GENOMIC DNA]</scope>
    <source>
        <strain evidence="5 6">NBRC 106333</strain>
    </source>
</reference>
<dbReference type="InterPro" id="IPR044666">
    <property type="entry name" value="Cyclophilin_A-like"/>
</dbReference>
<dbReference type="GO" id="GO:0003755">
    <property type="term" value="F:peptidyl-prolyl cis-trans isomerase activity"/>
    <property type="evidence" value="ECO:0007669"/>
    <property type="project" value="UniProtKB-UniRule"/>
</dbReference>
<dbReference type="EC" id="5.2.1.8" evidence="3"/>
<comment type="similarity">
    <text evidence="3">Belongs to the cyclophilin-type PPIase family.</text>
</comment>
<dbReference type="OrthoDB" id="9807797at2"/>
<proteinExistence type="inferred from homology"/>
<evidence type="ECO:0000256" key="1">
    <source>
        <dbReference type="ARBA" id="ARBA00023110"/>
    </source>
</evidence>
<dbReference type="InterPro" id="IPR002130">
    <property type="entry name" value="Cyclophilin-type_PPIase_dom"/>
</dbReference>
<dbReference type="Pfam" id="PF00160">
    <property type="entry name" value="Pro_isomerase"/>
    <property type="match status" value="1"/>
</dbReference>
<evidence type="ECO:0000256" key="3">
    <source>
        <dbReference type="RuleBase" id="RU363019"/>
    </source>
</evidence>
<protein>
    <recommendedName>
        <fullName evidence="3">Peptidyl-prolyl cis-trans isomerase</fullName>
        <shortName evidence="3">PPIase</shortName>
        <ecNumber evidence="3">5.2.1.8</ecNumber>
    </recommendedName>
</protein>
<dbReference type="AlphaFoldDB" id="A0A511NAJ6"/>
<dbReference type="EMBL" id="BJXB01000036">
    <property type="protein sequence ID" value="GEM49518.1"/>
    <property type="molecule type" value="Genomic_DNA"/>
</dbReference>
<evidence type="ECO:0000259" key="4">
    <source>
        <dbReference type="PROSITE" id="PS50072"/>
    </source>
</evidence>
<dbReference type="PROSITE" id="PS50072">
    <property type="entry name" value="CSA_PPIASE_2"/>
    <property type="match status" value="1"/>
</dbReference>
<evidence type="ECO:0000313" key="5">
    <source>
        <dbReference type="EMBL" id="GEM49518.1"/>
    </source>
</evidence>
<keyword evidence="2 3" id="KW-0413">Isomerase</keyword>
<dbReference type="PRINTS" id="PR00153">
    <property type="entry name" value="CSAPPISMRASE"/>
</dbReference>
<dbReference type="SUPFAM" id="SSF50891">
    <property type="entry name" value="Cyclophilin-like"/>
    <property type="match status" value="1"/>
</dbReference>
<comment type="function">
    <text evidence="3">PPIases accelerate the folding of proteins. It catalyzes the cis-trans isomerization of proline imidic peptide bonds in oligopeptides.</text>
</comment>
<evidence type="ECO:0000313" key="6">
    <source>
        <dbReference type="Proteomes" id="UP000321306"/>
    </source>
</evidence>
<feature type="domain" description="PPIase cyclophilin-type" evidence="4">
    <location>
        <begin position="52"/>
        <end position="198"/>
    </location>
</feature>
<accession>A0A511NAJ6</accession>
<dbReference type="InterPro" id="IPR029000">
    <property type="entry name" value="Cyclophilin-like_dom_sf"/>
</dbReference>
<dbReference type="PANTHER" id="PTHR45625:SF4">
    <property type="entry name" value="PEPTIDYLPROLYL ISOMERASE DOMAIN AND WD REPEAT-CONTAINING PROTEIN 1"/>
    <property type="match status" value="1"/>
</dbReference>